<keyword evidence="2" id="KW-1185">Reference proteome</keyword>
<dbReference type="AlphaFoldDB" id="A0A3S4D7U6"/>
<accession>A0A3S4D7U6</accession>
<protein>
    <recommendedName>
        <fullName evidence="3">Flagellar protein FlgN</fullName>
    </recommendedName>
</protein>
<evidence type="ECO:0008006" key="3">
    <source>
        <dbReference type="Google" id="ProtNLM"/>
    </source>
</evidence>
<dbReference type="Proteomes" id="UP000268844">
    <property type="component" value="Unassembled WGS sequence"/>
</dbReference>
<proteinExistence type="predicted"/>
<dbReference type="EMBL" id="UZWD01000049">
    <property type="protein sequence ID" value="VDS06432.1"/>
    <property type="molecule type" value="Genomic_DNA"/>
</dbReference>
<sequence length="156" mass="16843">MSAAAKRIAALDSMPALTLCAEAETTLTALVNVMNEETMLLRAGRYKQAGELTANKTQLAQDYVVLARAVQRQNQRLAAEAPEALARLQHCHESLATQMAENLRIIATAKTLAENLLTDVAEAVGQQDRTKTYNQTGYVGMPKTASARGIAVNRAM</sequence>
<gene>
    <name evidence="1" type="ORF">DEVEQU_03596</name>
</gene>
<evidence type="ECO:0000313" key="1">
    <source>
        <dbReference type="EMBL" id="VDS06432.1"/>
    </source>
</evidence>
<evidence type="ECO:0000313" key="2">
    <source>
        <dbReference type="Proteomes" id="UP000268844"/>
    </source>
</evidence>
<organism evidence="1 2">
    <name type="scientific">Devosia equisanguinis</name>
    <dbReference type="NCBI Taxonomy" id="2490941"/>
    <lineage>
        <taxon>Bacteria</taxon>
        <taxon>Pseudomonadati</taxon>
        <taxon>Pseudomonadota</taxon>
        <taxon>Alphaproteobacteria</taxon>
        <taxon>Hyphomicrobiales</taxon>
        <taxon>Devosiaceae</taxon>
        <taxon>Devosia</taxon>
    </lineage>
</organism>
<reference evidence="1 2" key="1">
    <citation type="submission" date="2018-12" db="EMBL/GenBank/DDBJ databases">
        <authorList>
            <person name="Criscuolo A."/>
        </authorList>
    </citation>
    <scope>NUCLEOTIDE SEQUENCE [LARGE SCALE GENOMIC DNA]</scope>
    <source>
        <strain evidence="1">ACIP1116281</strain>
    </source>
</reference>
<name>A0A3S4D7U6_9HYPH</name>